<name>A0A3S5A0I1_9PLAT</name>
<dbReference type="Proteomes" id="UP000784294">
    <property type="component" value="Unassembled WGS sequence"/>
</dbReference>
<feature type="chain" id="PRO_5018540592" evidence="2">
    <location>
        <begin position="18"/>
        <end position="244"/>
    </location>
</feature>
<evidence type="ECO:0000313" key="3">
    <source>
        <dbReference type="EMBL" id="VEL11687.1"/>
    </source>
</evidence>
<evidence type="ECO:0000256" key="2">
    <source>
        <dbReference type="SAM" id="SignalP"/>
    </source>
</evidence>
<accession>A0A3S5A0I1</accession>
<proteinExistence type="predicted"/>
<dbReference type="EMBL" id="CAAALY010012521">
    <property type="protein sequence ID" value="VEL11687.1"/>
    <property type="molecule type" value="Genomic_DNA"/>
</dbReference>
<evidence type="ECO:0000256" key="1">
    <source>
        <dbReference type="SAM" id="MobiDB-lite"/>
    </source>
</evidence>
<reference evidence="3" key="1">
    <citation type="submission" date="2018-11" db="EMBL/GenBank/DDBJ databases">
        <authorList>
            <consortium name="Pathogen Informatics"/>
        </authorList>
    </citation>
    <scope>NUCLEOTIDE SEQUENCE</scope>
</reference>
<protein>
    <submittedName>
        <fullName evidence="3">Uncharacterized protein</fullName>
    </submittedName>
</protein>
<keyword evidence="2" id="KW-0732">Signal</keyword>
<dbReference type="OrthoDB" id="6251914at2759"/>
<sequence>MLLALIAILESTSEVLVQEASISQAASKPRFRPVLAGGSALSTNANSSLISTVKSRDSRPHPFLELAPSLGSSPSQSPTRRLCAECRAIGGVCYDADENGEPDGCRCPVDWIGGTRSLDASLAVEASSESSETRWPFAKSFFKNATENPRVQTIVNKAALSPSGGHKVGQKRPEESTIEGPAREGSSKRLRSGGLKLADTEEPKDSVTGMAKSLSSVCGRKAGRQFLPDLSSILRLSVDLQYEP</sequence>
<dbReference type="AlphaFoldDB" id="A0A3S5A0I1"/>
<comment type="caution">
    <text evidence="3">The sequence shown here is derived from an EMBL/GenBank/DDBJ whole genome shotgun (WGS) entry which is preliminary data.</text>
</comment>
<feature type="region of interest" description="Disordered" evidence="1">
    <location>
        <begin position="160"/>
        <end position="211"/>
    </location>
</feature>
<organism evidence="3 4">
    <name type="scientific">Protopolystoma xenopodis</name>
    <dbReference type="NCBI Taxonomy" id="117903"/>
    <lineage>
        <taxon>Eukaryota</taxon>
        <taxon>Metazoa</taxon>
        <taxon>Spiralia</taxon>
        <taxon>Lophotrochozoa</taxon>
        <taxon>Platyhelminthes</taxon>
        <taxon>Monogenea</taxon>
        <taxon>Polyopisthocotylea</taxon>
        <taxon>Polystomatidea</taxon>
        <taxon>Polystomatidae</taxon>
        <taxon>Protopolystoma</taxon>
    </lineage>
</organism>
<feature type="compositionally biased region" description="Basic and acidic residues" evidence="1">
    <location>
        <begin position="171"/>
        <end position="187"/>
    </location>
</feature>
<evidence type="ECO:0000313" key="4">
    <source>
        <dbReference type="Proteomes" id="UP000784294"/>
    </source>
</evidence>
<keyword evidence="4" id="KW-1185">Reference proteome</keyword>
<feature type="signal peptide" evidence="2">
    <location>
        <begin position="1"/>
        <end position="17"/>
    </location>
</feature>
<gene>
    <name evidence="3" type="ORF">PXEA_LOCUS5127</name>
</gene>